<feature type="domain" description="Isochorismatase-like" evidence="2">
    <location>
        <begin position="12"/>
        <end position="175"/>
    </location>
</feature>
<dbReference type="PANTHER" id="PTHR14119">
    <property type="entry name" value="HYDROLASE"/>
    <property type="match status" value="1"/>
</dbReference>
<sequence length="214" mass="23172">MAGPIGAGVRPIIFVCDIQEKFRNPIHEFPSILATTQKVLKASQILNIPVVATTQLRAKLGETCSELNLDREDDNDASSIKTLAHVDKTLFSMWTPEVRSALESLSPSSSTGEAHAVAILGIETHICVTQTTLDLLRAGHSVYVLADGVSSCNPGERNVALARLRQAGAVVTTSESWLYEVTRDAARTEFKQVAGLVKEWSGRTKEAVEKLCVT</sequence>
<name>A0A6J3M375_9PEZI</name>
<reference evidence="4" key="2">
    <citation type="submission" date="2020-04" db="EMBL/GenBank/DDBJ databases">
        <authorList>
            <consortium name="NCBI Genome Project"/>
        </authorList>
    </citation>
    <scope>NUCLEOTIDE SEQUENCE</scope>
    <source>
        <strain evidence="4">CBS 342.82</strain>
    </source>
</reference>
<accession>A0A6J3M375</accession>
<keyword evidence="3" id="KW-1185">Reference proteome</keyword>
<dbReference type="GeneID" id="54360040"/>
<comment type="similarity">
    <text evidence="1">Belongs to the isochorismatase family.</text>
</comment>
<dbReference type="InterPro" id="IPR050993">
    <property type="entry name" value="Isochorismatase_domain"/>
</dbReference>
<dbReference type="OrthoDB" id="269496at2759"/>
<dbReference type="InterPro" id="IPR036380">
    <property type="entry name" value="Isochorismatase-like_sf"/>
</dbReference>
<evidence type="ECO:0000259" key="2">
    <source>
        <dbReference type="Pfam" id="PF00857"/>
    </source>
</evidence>
<dbReference type="AlphaFoldDB" id="A0A6J3M375"/>
<dbReference type="SUPFAM" id="SSF52499">
    <property type="entry name" value="Isochorismatase-like hydrolases"/>
    <property type="match status" value="1"/>
</dbReference>
<dbReference type="InterPro" id="IPR000868">
    <property type="entry name" value="Isochorismatase-like_dom"/>
</dbReference>
<organism evidence="4">
    <name type="scientific">Dissoconium aciculare CBS 342.82</name>
    <dbReference type="NCBI Taxonomy" id="1314786"/>
    <lineage>
        <taxon>Eukaryota</taxon>
        <taxon>Fungi</taxon>
        <taxon>Dikarya</taxon>
        <taxon>Ascomycota</taxon>
        <taxon>Pezizomycotina</taxon>
        <taxon>Dothideomycetes</taxon>
        <taxon>Dothideomycetidae</taxon>
        <taxon>Mycosphaerellales</taxon>
        <taxon>Dissoconiaceae</taxon>
        <taxon>Dissoconium</taxon>
    </lineage>
</organism>
<evidence type="ECO:0000256" key="1">
    <source>
        <dbReference type="ARBA" id="ARBA00006336"/>
    </source>
</evidence>
<reference evidence="4" key="3">
    <citation type="submission" date="2025-08" db="UniProtKB">
        <authorList>
            <consortium name="RefSeq"/>
        </authorList>
    </citation>
    <scope>IDENTIFICATION</scope>
    <source>
        <strain evidence="4">CBS 342.82</strain>
    </source>
</reference>
<dbReference type="RefSeq" id="XP_033459000.1">
    <property type="nucleotide sequence ID" value="XM_033602240.1"/>
</dbReference>
<gene>
    <name evidence="4" type="ORF">K489DRAFT_339246</name>
</gene>
<evidence type="ECO:0000313" key="3">
    <source>
        <dbReference type="Proteomes" id="UP000504637"/>
    </source>
</evidence>
<reference evidence="4" key="1">
    <citation type="submission" date="2020-01" db="EMBL/GenBank/DDBJ databases">
        <authorList>
            <consortium name="DOE Joint Genome Institute"/>
            <person name="Haridas S."/>
            <person name="Albert R."/>
            <person name="Binder M."/>
            <person name="Bloem J."/>
            <person name="Labutti K."/>
            <person name="Salamov A."/>
            <person name="Andreopoulos B."/>
            <person name="Baker S.E."/>
            <person name="Barry K."/>
            <person name="Bills G."/>
            <person name="Bluhm B.H."/>
            <person name="Cannon C."/>
            <person name="Castanera R."/>
            <person name="Culley D.E."/>
            <person name="Daum C."/>
            <person name="Ezra D."/>
            <person name="Gonzalez J.B."/>
            <person name="Henrissat B."/>
            <person name="Kuo A."/>
            <person name="Liang C."/>
            <person name="Lipzen A."/>
            <person name="Lutzoni F."/>
            <person name="Magnuson J."/>
            <person name="Mondo S."/>
            <person name="Nolan M."/>
            <person name="Ohm R."/>
            <person name="Pangilinan J."/>
            <person name="Park H.-J."/>
            <person name="Ramirez L."/>
            <person name="Alfaro M."/>
            <person name="Sun H."/>
            <person name="Tritt A."/>
            <person name="Yoshinaga Y."/>
            <person name="Zwiers L.-H."/>
            <person name="Turgeon B.G."/>
            <person name="Goodwin S.B."/>
            <person name="Spatafora J.W."/>
            <person name="Crous P.W."/>
            <person name="Grigoriev I.V."/>
        </authorList>
    </citation>
    <scope>NUCLEOTIDE SEQUENCE</scope>
    <source>
        <strain evidence="4">CBS 342.82</strain>
    </source>
</reference>
<dbReference type="Pfam" id="PF00857">
    <property type="entry name" value="Isochorismatase"/>
    <property type="match status" value="1"/>
</dbReference>
<dbReference type="GO" id="GO:0016787">
    <property type="term" value="F:hydrolase activity"/>
    <property type="evidence" value="ECO:0007669"/>
    <property type="project" value="UniProtKB-KW"/>
</dbReference>
<dbReference type="Gene3D" id="3.40.50.850">
    <property type="entry name" value="Isochorismatase-like"/>
    <property type="match status" value="1"/>
</dbReference>
<evidence type="ECO:0000313" key="4">
    <source>
        <dbReference type="RefSeq" id="XP_033459000.1"/>
    </source>
</evidence>
<protein>
    <submittedName>
        <fullName evidence="4">Isochorismatase hydrolase</fullName>
    </submittedName>
</protein>
<keyword evidence="4" id="KW-0378">Hydrolase</keyword>
<dbReference type="PANTHER" id="PTHR14119:SF3">
    <property type="entry name" value="ISOCHORISMATASE DOMAIN-CONTAINING PROTEIN 2"/>
    <property type="match status" value="1"/>
</dbReference>
<dbReference type="Proteomes" id="UP000504637">
    <property type="component" value="Unplaced"/>
</dbReference>
<proteinExistence type="inferred from homology"/>